<dbReference type="AlphaFoldDB" id="R0M3L8"/>
<keyword evidence="3" id="KW-1185">Reference proteome</keyword>
<reference evidence="3" key="1">
    <citation type="journal article" date="2013" name="Nat. Genet.">
        <title>The duck genome and transcriptome provide insight into an avian influenza virus reservoir species.</title>
        <authorList>
            <person name="Huang Y."/>
            <person name="Li Y."/>
            <person name="Burt D.W."/>
            <person name="Chen H."/>
            <person name="Zhang Y."/>
            <person name="Qian W."/>
            <person name="Kim H."/>
            <person name="Gan S."/>
            <person name="Zhao Y."/>
            <person name="Li J."/>
            <person name="Yi K."/>
            <person name="Feng H."/>
            <person name="Zhu P."/>
            <person name="Li B."/>
            <person name="Liu Q."/>
            <person name="Fairley S."/>
            <person name="Magor K.E."/>
            <person name="Du Z."/>
            <person name="Hu X."/>
            <person name="Goodman L."/>
            <person name="Tafer H."/>
            <person name="Vignal A."/>
            <person name="Lee T."/>
            <person name="Kim K.W."/>
            <person name="Sheng Z."/>
            <person name="An Y."/>
            <person name="Searle S."/>
            <person name="Herrero J."/>
            <person name="Groenen M.A."/>
            <person name="Crooijmans R.P."/>
            <person name="Faraut T."/>
            <person name="Cai Q."/>
            <person name="Webster R.G."/>
            <person name="Aldridge J.R."/>
            <person name="Warren W.C."/>
            <person name="Bartschat S."/>
            <person name="Kehr S."/>
            <person name="Marz M."/>
            <person name="Stadler P.F."/>
            <person name="Smith J."/>
            <person name="Kraus R.H."/>
            <person name="Zhao Y."/>
            <person name="Ren L."/>
            <person name="Fei J."/>
            <person name="Morisson M."/>
            <person name="Kaiser P."/>
            <person name="Griffin D.K."/>
            <person name="Rao M."/>
            <person name="Pitel F."/>
            <person name="Wang J."/>
            <person name="Li N."/>
        </authorList>
    </citation>
    <scope>NUCLEOTIDE SEQUENCE [LARGE SCALE GENOMIC DNA]</scope>
</reference>
<organism evidence="2 3">
    <name type="scientific">Anas platyrhynchos</name>
    <name type="common">Mallard</name>
    <name type="synonym">Anas boschas</name>
    <dbReference type="NCBI Taxonomy" id="8839"/>
    <lineage>
        <taxon>Eukaryota</taxon>
        <taxon>Metazoa</taxon>
        <taxon>Chordata</taxon>
        <taxon>Craniata</taxon>
        <taxon>Vertebrata</taxon>
        <taxon>Euteleostomi</taxon>
        <taxon>Archelosauria</taxon>
        <taxon>Archosauria</taxon>
        <taxon>Dinosauria</taxon>
        <taxon>Saurischia</taxon>
        <taxon>Theropoda</taxon>
        <taxon>Coelurosauria</taxon>
        <taxon>Aves</taxon>
        <taxon>Neognathae</taxon>
        <taxon>Galloanserae</taxon>
        <taxon>Anseriformes</taxon>
        <taxon>Anatidae</taxon>
        <taxon>Anatinae</taxon>
        <taxon>Anas</taxon>
    </lineage>
</organism>
<accession>R0M3L8</accession>
<dbReference type="EMBL" id="KB742430">
    <property type="protein sequence ID" value="EOB08705.1"/>
    <property type="molecule type" value="Genomic_DNA"/>
</dbReference>
<evidence type="ECO:0000313" key="3">
    <source>
        <dbReference type="Proteomes" id="UP000296049"/>
    </source>
</evidence>
<sequence>MQQETSLPTITDLVTALLGLGNSPAPPELDGIGLLGRKHFTELRLLTPYNTLHPRINKKTNKQHFTNIDGFNFTASVREALGSHCEGQSHSVEVHASDTQHIMGSRDRQVSSAPLPDPGKQNRLQCSGQPVSDKCAVLRTKQEETFGTQPYHGVGTKCLQPCSTNHSISTSLRQVGDELTFPRLSQFYKLQIWSAYSIGAGEHGEEKLLEKDSCHYSAAAMQTRQVKAQCPTLRAALVPCQRQHHQRVDTPLAPYTAADFRIWELRIFSILVSYKIILCFHLTGKIKVRDRTKGQKSLVATALQTQHFSILKKYTSGCCQRTSSMKFTFYFLQMVKESVEKSSSMGNRWTDPSLCSATDMQGNLWKAASYLSLGSPFITGYGNDFTGHGSQKAITFRWWGQTSSRLLTQHCLAKTSSHHITGREIQRCNSLYPTEIRSFREQQAQCGDAVMLRIKLYHLHLVSSLSPSTKGAMRAAAFCFDASRATYCKQRSPIVAIEKARTASNARSVLEMRHMTGRLWGCPHRHFRPSHQEILPGAQANFTLSAEHQISTGFTLTEPQEPPNHQTKNQLIAAQQSMTPLEDLGVGVGVVGRCLTALLQSTPLY</sequence>
<evidence type="ECO:0000256" key="1">
    <source>
        <dbReference type="SAM" id="MobiDB-lite"/>
    </source>
</evidence>
<feature type="region of interest" description="Disordered" evidence="1">
    <location>
        <begin position="102"/>
        <end position="127"/>
    </location>
</feature>
<gene>
    <name evidence="2" type="ORF">Anapl_14977</name>
</gene>
<evidence type="ECO:0000313" key="2">
    <source>
        <dbReference type="EMBL" id="EOB08705.1"/>
    </source>
</evidence>
<proteinExistence type="predicted"/>
<name>R0M3L8_ANAPL</name>
<protein>
    <submittedName>
        <fullName evidence="2">Uncharacterized protein</fullName>
    </submittedName>
</protein>
<dbReference type="Proteomes" id="UP000296049">
    <property type="component" value="Unassembled WGS sequence"/>
</dbReference>